<organism evidence="2 3">
    <name type="scientific">Thalassiosira oceanica</name>
    <name type="common">Marine diatom</name>
    <dbReference type="NCBI Taxonomy" id="159749"/>
    <lineage>
        <taxon>Eukaryota</taxon>
        <taxon>Sar</taxon>
        <taxon>Stramenopiles</taxon>
        <taxon>Ochrophyta</taxon>
        <taxon>Bacillariophyta</taxon>
        <taxon>Coscinodiscophyceae</taxon>
        <taxon>Thalassiosirophycidae</taxon>
        <taxon>Thalassiosirales</taxon>
        <taxon>Thalassiosiraceae</taxon>
        <taxon>Thalassiosira</taxon>
    </lineage>
</organism>
<evidence type="ECO:0000313" key="3">
    <source>
        <dbReference type="Proteomes" id="UP000266841"/>
    </source>
</evidence>
<dbReference type="AlphaFoldDB" id="K0RD39"/>
<feature type="region of interest" description="Disordered" evidence="1">
    <location>
        <begin position="1"/>
        <end position="41"/>
    </location>
</feature>
<keyword evidence="3" id="KW-1185">Reference proteome</keyword>
<sequence length="41" mass="4766">LEDCDIDDSVDRRPGQAQPQKPERSQHRRSSNQQKSEVSEE</sequence>
<feature type="non-terminal residue" evidence="2">
    <location>
        <position position="1"/>
    </location>
</feature>
<evidence type="ECO:0000256" key="1">
    <source>
        <dbReference type="SAM" id="MobiDB-lite"/>
    </source>
</evidence>
<gene>
    <name evidence="2" type="ORF">THAOC_29757</name>
</gene>
<dbReference type="EMBL" id="AGNL01042219">
    <property type="protein sequence ID" value="EJK51105.1"/>
    <property type="molecule type" value="Genomic_DNA"/>
</dbReference>
<proteinExistence type="predicted"/>
<comment type="caution">
    <text evidence="2">The sequence shown here is derived from an EMBL/GenBank/DDBJ whole genome shotgun (WGS) entry which is preliminary data.</text>
</comment>
<reference evidence="2 3" key="1">
    <citation type="journal article" date="2012" name="Genome Biol.">
        <title>Genome and low-iron response of an oceanic diatom adapted to chronic iron limitation.</title>
        <authorList>
            <person name="Lommer M."/>
            <person name="Specht M."/>
            <person name="Roy A.S."/>
            <person name="Kraemer L."/>
            <person name="Andreson R."/>
            <person name="Gutowska M.A."/>
            <person name="Wolf J."/>
            <person name="Bergner S.V."/>
            <person name="Schilhabel M.B."/>
            <person name="Klostermeier U.C."/>
            <person name="Beiko R.G."/>
            <person name="Rosenstiel P."/>
            <person name="Hippler M."/>
            <person name="Laroche J."/>
        </authorList>
    </citation>
    <scope>NUCLEOTIDE SEQUENCE [LARGE SCALE GENOMIC DNA]</scope>
    <source>
        <strain evidence="2 3">CCMP1005</strain>
    </source>
</reference>
<accession>K0RD39</accession>
<feature type="compositionally biased region" description="Polar residues" evidence="1">
    <location>
        <begin position="31"/>
        <end position="41"/>
    </location>
</feature>
<protein>
    <submittedName>
        <fullName evidence="2">Uncharacterized protein</fullName>
    </submittedName>
</protein>
<dbReference type="Proteomes" id="UP000266841">
    <property type="component" value="Unassembled WGS sequence"/>
</dbReference>
<name>K0RD39_THAOC</name>
<evidence type="ECO:0000313" key="2">
    <source>
        <dbReference type="EMBL" id="EJK51105.1"/>
    </source>
</evidence>